<comment type="caution">
    <text evidence="6">The sequence shown here is derived from an EMBL/GenBank/DDBJ whole genome shotgun (WGS) entry which is preliminary data.</text>
</comment>
<dbReference type="EMBL" id="JABANM010017137">
    <property type="protein sequence ID" value="KAF4728283.1"/>
    <property type="molecule type" value="Genomic_DNA"/>
</dbReference>
<dbReference type="InterPro" id="IPR004842">
    <property type="entry name" value="SLC12A_fam"/>
</dbReference>
<protein>
    <submittedName>
        <fullName evidence="6">Uncharacterized protein</fullName>
    </submittedName>
</protein>
<proteinExistence type="predicted"/>
<dbReference type="Proteomes" id="UP000574390">
    <property type="component" value="Unassembled WGS sequence"/>
</dbReference>
<accession>A0A7J6S6B5</accession>
<evidence type="ECO:0000256" key="3">
    <source>
        <dbReference type="ARBA" id="ARBA00022989"/>
    </source>
</evidence>
<organism evidence="6 7">
    <name type="scientific">Perkinsus olseni</name>
    <name type="common">Perkinsus atlanticus</name>
    <dbReference type="NCBI Taxonomy" id="32597"/>
    <lineage>
        <taxon>Eukaryota</taxon>
        <taxon>Sar</taxon>
        <taxon>Alveolata</taxon>
        <taxon>Perkinsozoa</taxon>
        <taxon>Perkinsea</taxon>
        <taxon>Perkinsida</taxon>
        <taxon>Perkinsidae</taxon>
        <taxon>Perkinsus</taxon>
    </lineage>
</organism>
<feature type="compositionally biased region" description="Basic and acidic residues" evidence="5">
    <location>
        <begin position="1"/>
        <end position="13"/>
    </location>
</feature>
<keyword evidence="2" id="KW-0812">Transmembrane</keyword>
<reference evidence="6 7" key="1">
    <citation type="submission" date="2020-04" db="EMBL/GenBank/DDBJ databases">
        <title>Perkinsus olseni comparative genomics.</title>
        <authorList>
            <person name="Bogema D.R."/>
        </authorList>
    </citation>
    <scope>NUCLEOTIDE SEQUENCE [LARGE SCALE GENOMIC DNA]</scope>
    <source>
        <strain evidence="6">ATCC PRA-205</strain>
    </source>
</reference>
<evidence type="ECO:0000313" key="6">
    <source>
        <dbReference type="EMBL" id="KAF4728283.1"/>
    </source>
</evidence>
<gene>
    <name evidence="6" type="ORF">FOZ62_016951</name>
</gene>
<dbReference type="PANTHER" id="PTHR11827">
    <property type="entry name" value="SOLUTE CARRIER FAMILY 12, CATION COTRANSPORTERS"/>
    <property type="match status" value="1"/>
</dbReference>
<keyword evidence="3" id="KW-1133">Transmembrane helix</keyword>
<dbReference type="GO" id="GO:0016020">
    <property type="term" value="C:membrane"/>
    <property type="evidence" value="ECO:0007669"/>
    <property type="project" value="UniProtKB-SubCell"/>
</dbReference>
<evidence type="ECO:0000256" key="2">
    <source>
        <dbReference type="ARBA" id="ARBA00022692"/>
    </source>
</evidence>
<evidence type="ECO:0000256" key="1">
    <source>
        <dbReference type="ARBA" id="ARBA00004141"/>
    </source>
</evidence>
<dbReference type="PANTHER" id="PTHR11827:SF72">
    <property type="entry name" value="GH08340P"/>
    <property type="match status" value="1"/>
</dbReference>
<dbReference type="GO" id="GO:0015377">
    <property type="term" value="F:chloride:monoatomic cation symporter activity"/>
    <property type="evidence" value="ECO:0007669"/>
    <property type="project" value="InterPro"/>
</dbReference>
<comment type="subcellular location">
    <subcellularLocation>
        <location evidence="1">Membrane</location>
        <topology evidence="1">Multi-pass membrane protein</topology>
    </subcellularLocation>
</comment>
<evidence type="ECO:0000256" key="5">
    <source>
        <dbReference type="SAM" id="MobiDB-lite"/>
    </source>
</evidence>
<feature type="region of interest" description="Disordered" evidence="5">
    <location>
        <begin position="1"/>
        <end position="30"/>
    </location>
</feature>
<sequence>MSDSTEDKVKATDAVETDLPATEEGKGNTTLTQQGTIQGVVLPCMANILGVLLFLRLPWIVGLAGVWQSFGAVLLGCTCELNDGYRPPYVGAAARA</sequence>
<evidence type="ECO:0000313" key="7">
    <source>
        <dbReference type="Proteomes" id="UP000574390"/>
    </source>
</evidence>
<evidence type="ECO:0000256" key="4">
    <source>
        <dbReference type="ARBA" id="ARBA00023136"/>
    </source>
</evidence>
<name>A0A7J6S6B5_PEROL</name>
<keyword evidence="4" id="KW-0472">Membrane</keyword>
<dbReference type="AlphaFoldDB" id="A0A7J6S6B5"/>